<dbReference type="PANTHER" id="PTHR36836">
    <property type="entry name" value="COLANIC ACID BIOSYNTHESIS PROTEIN WCAK"/>
    <property type="match status" value="1"/>
</dbReference>
<gene>
    <name evidence="2" type="ORF">Rumeso_01235</name>
</gene>
<evidence type="ECO:0000313" key="2">
    <source>
        <dbReference type="EMBL" id="EYD77123.1"/>
    </source>
</evidence>
<protein>
    <recommendedName>
        <fullName evidence="1">Polysaccharide pyruvyl transferase domain-containing protein</fullName>
    </recommendedName>
</protein>
<dbReference type="HOGENOM" id="CLU_068469_0_0_5"/>
<name>A0A017HSL0_9RHOB</name>
<dbReference type="PANTHER" id="PTHR36836:SF1">
    <property type="entry name" value="COLANIC ACID BIOSYNTHESIS PROTEIN WCAK"/>
    <property type="match status" value="1"/>
</dbReference>
<dbReference type="Proteomes" id="UP000019666">
    <property type="component" value="Unassembled WGS sequence"/>
</dbReference>
<dbReference type="InterPro" id="IPR007345">
    <property type="entry name" value="Polysacch_pyruvyl_Trfase"/>
</dbReference>
<dbReference type="STRING" id="442562.Rumeso_01235"/>
<accession>A0A017HSL0</accession>
<dbReference type="RefSeq" id="WP_037279981.1">
    <property type="nucleotide sequence ID" value="NZ_KK088568.1"/>
</dbReference>
<keyword evidence="3" id="KW-1185">Reference proteome</keyword>
<comment type="caution">
    <text evidence="2">The sequence shown here is derived from an EMBL/GenBank/DDBJ whole genome shotgun (WGS) entry which is preliminary data.</text>
</comment>
<dbReference type="PATRIC" id="fig|442562.3.peg.1224"/>
<dbReference type="AlphaFoldDB" id="A0A017HSL0"/>
<proteinExistence type="predicted"/>
<sequence length="331" mass="35736">MVVRPKAVILNDTSSRYHHGCSRVMRLLLRGLDEAGIEVAARSPARADWARDEGVLAALRGAQVVVINGEGTLHDGAPLGARLLSVLDHPDAAGKPVALVNALWQDNPPEWDGWLSRLALASARDSGSAEAFRRVRGQGRWGPDLSMSAPAEVAAVSRQGLVVGDSVRFEARRALAQAAQRLGACYVPTKTLKGRVWDVGPARSLLWRAYNGVWTGRVPEFEMPRDEGAYLARLARAEGHVTGRFHAVCLSMLTGTPVLALASRTSKIERLLKDAGLGDSRLISVEALERLTAKEAARPFSKGEKKAVAEFLTQGRTEAKRLFADIRGLCG</sequence>
<evidence type="ECO:0000313" key="3">
    <source>
        <dbReference type="Proteomes" id="UP000019666"/>
    </source>
</evidence>
<evidence type="ECO:0000259" key="1">
    <source>
        <dbReference type="Pfam" id="PF04230"/>
    </source>
</evidence>
<dbReference type="OrthoDB" id="1123495at2"/>
<dbReference type="EMBL" id="AOSK01000035">
    <property type="protein sequence ID" value="EYD77123.1"/>
    <property type="molecule type" value="Genomic_DNA"/>
</dbReference>
<reference evidence="2 3" key="1">
    <citation type="submission" date="2013-02" db="EMBL/GenBank/DDBJ databases">
        <authorList>
            <person name="Fiebig A."/>
            <person name="Goeker M."/>
            <person name="Klenk H.-P.P."/>
        </authorList>
    </citation>
    <scope>NUCLEOTIDE SEQUENCE [LARGE SCALE GENOMIC DNA]</scope>
    <source>
        <strain evidence="2 3">DSM 19309</strain>
    </source>
</reference>
<dbReference type="Pfam" id="PF04230">
    <property type="entry name" value="PS_pyruv_trans"/>
    <property type="match status" value="1"/>
</dbReference>
<organism evidence="2 3">
    <name type="scientific">Rubellimicrobium mesophilum DSM 19309</name>
    <dbReference type="NCBI Taxonomy" id="442562"/>
    <lineage>
        <taxon>Bacteria</taxon>
        <taxon>Pseudomonadati</taxon>
        <taxon>Pseudomonadota</taxon>
        <taxon>Alphaproteobacteria</taxon>
        <taxon>Rhodobacterales</taxon>
        <taxon>Roseobacteraceae</taxon>
        <taxon>Rubellimicrobium</taxon>
    </lineage>
</organism>
<feature type="domain" description="Polysaccharide pyruvyl transferase" evidence="1">
    <location>
        <begin position="47"/>
        <end position="263"/>
    </location>
</feature>